<dbReference type="AlphaFoldDB" id="A0A6M3IMM6"/>
<gene>
    <name evidence="1" type="ORF">MM415B01444_0013</name>
</gene>
<protein>
    <submittedName>
        <fullName evidence="1">Uncharacterized protein</fullName>
    </submittedName>
</protein>
<name>A0A6M3IMM6_9ZZZZ</name>
<proteinExistence type="predicted"/>
<organism evidence="1">
    <name type="scientific">viral metagenome</name>
    <dbReference type="NCBI Taxonomy" id="1070528"/>
    <lineage>
        <taxon>unclassified sequences</taxon>
        <taxon>metagenomes</taxon>
        <taxon>organismal metagenomes</taxon>
    </lineage>
</organism>
<dbReference type="EMBL" id="MT141326">
    <property type="protein sequence ID" value="QJA58491.1"/>
    <property type="molecule type" value="Genomic_DNA"/>
</dbReference>
<sequence>MLNTGGLENQNYCQVSLTEDEAWLFYWMREYEYIFREAFNKLKPGSLVLHFNDHGKIRKHEMHFYKK</sequence>
<reference evidence="1" key="1">
    <citation type="submission" date="2020-03" db="EMBL/GenBank/DDBJ databases">
        <title>The deep terrestrial virosphere.</title>
        <authorList>
            <person name="Holmfeldt K."/>
            <person name="Nilsson E."/>
            <person name="Simone D."/>
            <person name="Lopez-Fernandez M."/>
            <person name="Wu X."/>
            <person name="de Brujin I."/>
            <person name="Lundin D."/>
            <person name="Andersson A."/>
            <person name="Bertilsson S."/>
            <person name="Dopson M."/>
        </authorList>
    </citation>
    <scope>NUCLEOTIDE SEQUENCE</scope>
    <source>
        <strain evidence="1">MM415B01444</strain>
    </source>
</reference>
<evidence type="ECO:0000313" key="1">
    <source>
        <dbReference type="EMBL" id="QJA58491.1"/>
    </source>
</evidence>
<accession>A0A6M3IMM6</accession>